<comment type="caution">
    <text evidence="2">The sequence shown here is derived from an EMBL/GenBank/DDBJ whole genome shotgun (WGS) entry which is preliminary data.</text>
</comment>
<gene>
    <name evidence="2" type="ORF">ACFQZU_07125</name>
</gene>
<feature type="domain" description="WCX" evidence="1">
    <location>
        <begin position="1"/>
        <end position="32"/>
    </location>
</feature>
<dbReference type="EMBL" id="JBHTHR010000147">
    <property type="protein sequence ID" value="MFD0801086.1"/>
    <property type="molecule type" value="Genomic_DNA"/>
</dbReference>
<keyword evidence="3" id="KW-1185">Reference proteome</keyword>
<dbReference type="Pfam" id="PF25583">
    <property type="entry name" value="WCX"/>
    <property type="match status" value="1"/>
</dbReference>
<evidence type="ECO:0000313" key="3">
    <source>
        <dbReference type="Proteomes" id="UP001596956"/>
    </source>
</evidence>
<organism evidence="2 3">
    <name type="scientific">Streptomonospora algeriensis</name>
    <dbReference type="NCBI Taxonomy" id="995084"/>
    <lineage>
        <taxon>Bacteria</taxon>
        <taxon>Bacillati</taxon>
        <taxon>Actinomycetota</taxon>
        <taxon>Actinomycetes</taxon>
        <taxon>Streptosporangiales</taxon>
        <taxon>Nocardiopsidaceae</taxon>
        <taxon>Streptomonospora</taxon>
    </lineage>
</organism>
<reference evidence="3" key="1">
    <citation type="journal article" date="2019" name="Int. J. Syst. Evol. Microbiol.">
        <title>The Global Catalogue of Microorganisms (GCM) 10K type strain sequencing project: providing services to taxonomists for standard genome sequencing and annotation.</title>
        <authorList>
            <consortium name="The Broad Institute Genomics Platform"/>
            <consortium name="The Broad Institute Genome Sequencing Center for Infectious Disease"/>
            <person name="Wu L."/>
            <person name="Ma J."/>
        </authorList>
    </citation>
    <scope>NUCLEOTIDE SEQUENCE [LARGE SCALE GENOMIC DNA]</scope>
    <source>
        <strain evidence="3">CCUG 63369</strain>
    </source>
</reference>
<dbReference type="Proteomes" id="UP001596956">
    <property type="component" value="Unassembled WGS sequence"/>
</dbReference>
<evidence type="ECO:0000259" key="1">
    <source>
        <dbReference type="Pfam" id="PF25583"/>
    </source>
</evidence>
<evidence type="ECO:0000313" key="2">
    <source>
        <dbReference type="EMBL" id="MFD0801086.1"/>
    </source>
</evidence>
<accession>A0ABW3BCN2</accession>
<sequence length="41" mass="4365">MCRLALRLGPRARVVAPLELAERVREEARGALSAYGEGGLG</sequence>
<name>A0ABW3BCN2_9ACTN</name>
<dbReference type="InterPro" id="IPR057727">
    <property type="entry name" value="WCX_dom"/>
</dbReference>
<protein>
    <recommendedName>
        <fullName evidence="1">WCX domain-containing protein</fullName>
    </recommendedName>
</protein>
<proteinExistence type="predicted"/>